<dbReference type="InterPro" id="IPR036291">
    <property type="entry name" value="NAD(P)-bd_dom_sf"/>
</dbReference>
<dbReference type="PANTHER" id="PTHR43333">
    <property type="entry name" value="2-HACID_DH_C DOMAIN-CONTAINING PROTEIN"/>
    <property type="match status" value="1"/>
</dbReference>
<evidence type="ECO:0000313" key="5">
    <source>
        <dbReference type="Proteomes" id="UP000283087"/>
    </source>
</evidence>
<dbReference type="GO" id="GO:0051287">
    <property type="term" value="F:NAD binding"/>
    <property type="evidence" value="ECO:0007669"/>
    <property type="project" value="InterPro"/>
</dbReference>
<evidence type="ECO:0000259" key="3">
    <source>
        <dbReference type="Pfam" id="PF02826"/>
    </source>
</evidence>
<comment type="caution">
    <text evidence="4">The sequence shown here is derived from an EMBL/GenBank/DDBJ whole genome shotgun (WGS) entry which is preliminary data.</text>
</comment>
<keyword evidence="1" id="KW-0560">Oxidoreductase</keyword>
<keyword evidence="5" id="KW-1185">Reference proteome</keyword>
<protein>
    <submittedName>
        <fullName evidence="4">Glyoxylate/hydroxypyruvate reductase A</fullName>
    </submittedName>
</protein>
<dbReference type="CDD" id="cd12164">
    <property type="entry name" value="GDH_like_2"/>
    <property type="match status" value="1"/>
</dbReference>
<dbReference type="AlphaFoldDB" id="A0A430KS34"/>
<proteinExistence type="predicted"/>
<dbReference type="SUPFAM" id="SSF51735">
    <property type="entry name" value="NAD(P)-binding Rossmann-fold domains"/>
    <property type="match status" value="1"/>
</dbReference>
<dbReference type="GO" id="GO:0016616">
    <property type="term" value="F:oxidoreductase activity, acting on the CH-OH group of donors, NAD or NADP as acceptor"/>
    <property type="evidence" value="ECO:0007669"/>
    <property type="project" value="UniProtKB-ARBA"/>
</dbReference>
<accession>A0A430KS34</accession>
<dbReference type="Proteomes" id="UP000283087">
    <property type="component" value="Unassembled WGS sequence"/>
</dbReference>
<dbReference type="InterPro" id="IPR029753">
    <property type="entry name" value="D-isomer_DH_CS"/>
</dbReference>
<dbReference type="OrthoDB" id="9787219at2"/>
<dbReference type="PROSITE" id="PS00671">
    <property type="entry name" value="D_2_HYDROXYACID_DH_3"/>
    <property type="match status" value="1"/>
</dbReference>
<sequence length="315" mass="35418">MSILLNNNGYDNQSWYQALTTALPEQTLYIYPETDNLDEVAHEIEYAVIWNHPPGDLQRYPNLKGILLLGAGTEHIDADKEVPNVPIVRLIDPEVIKDMGLYVLYWVMDQHRLYDTYRTQQQQATWCRHNICQPAAFNITILGLGAVGKAVANCLNVNGFSVTGWDAYPQQLDDIRCFNSTDQLPTALEQADVLVNCLPLNDSTQHFINNDLINQLPAGAMLINISRGDIVNDEALLSALDNGQLSRAVLDTFKIEPLPQSSCYWQHPKVTVTPHMSGATYARSAVKLIADNIRRIENGEQPFPMHQHPKTDSLR</sequence>
<organism evidence="4 5">
    <name type="scientific">Amphritea opalescens</name>
    <dbReference type="NCBI Taxonomy" id="2490544"/>
    <lineage>
        <taxon>Bacteria</taxon>
        <taxon>Pseudomonadati</taxon>
        <taxon>Pseudomonadota</taxon>
        <taxon>Gammaproteobacteria</taxon>
        <taxon>Oceanospirillales</taxon>
        <taxon>Oceanospirillaceae</taxon>
        <taxon>Amphritea</taxon>
    </lineage>
</organism>
<feature type="domain" description="D-isomer specific 2-hydroxyacid dehydrogenase NAD-binding" evidence="3">
    <location>
        <begin position="107"/>
        <end position="277"/>
    </location>
</feature>
<dbReference type="EMBL" id="RQXW01000005">
    <property type="protein sequence ID" value="RTE66280.1"/>
    <property type="molecule type" value="Genomic_DNA"/>
</dbReference>
<keyword evidence="2" id="KW-0520">NAD</keyword>
<keyword evidence="4" id="KW-0670">Pyruvate</keyword>
<dbReference type="SUPFAM" id="SSF52283">
    <property type="entry name" value="Formate/glycerate dehydrogenase catalytic domain-like"/>
    <property type="match status" value="1"/>
</dbReference>
<reference evidence="4 5" key="1">
    <citation type="submission" date="2018-11" db="EMBL/GenBank/DDBJ databases">
        <title>The draft genome sequence of Amphritea opalescens ANRC-JH13T.</title>
        <authorList>
            <person name="Fang Z."/>
            <person name="Zhang Y."/>
            <person name="Han X."/>
        </authorList>
    </citation>
    <scope>NUCLEOTIDE SEQUENCE [LARGE SCALE GENOMIC DNA]</scope>
    <source>
        <strain evidence="4 5">ANRC-JH13</strain>
    </source>
</reference>
<dbReference type="InterPro" id="IPR006140">
    <property type="entry name" value="D-isomer_DH_NAD-bd"/>
</dbReference>
<dbReference type="PANTHER" id="PTHR43333:SF1">
    <property type="entry name" value="D-ISOMER SPECIFIC 2-HYDROXYACID DEHYDROGENASE NAD-BINDING DOMAIN-CONTAINING PROTEIN"/>
    <property type="match status" value="1"/>
</dbReference>
<dbReference type="RefSeq" id="WP_126157878.1">
    <property type="nucleotide sequence ID" value="NZ_RQXW01000005.1"/>
</dbReference>
<dbReference type="Gene3D" id="3.40.50.720">
    <property type="entry name" value="NAD(P)-binding Rossmann-like Domain"/>
    <property type="match status" value="2"/>
</dbReference>
<dbReference type="Pfam" id="PF02826">
    <property type="entry name" value="2-Hacid_dh_C"/>
    <property type="match status" value="1"/>
</dbReference>
<evidence type="ECO:0000313" key="4">
    <source>
        <dbReference type="EMBL" id="RTE66280.1"/>
    </source>
</evidence>
<evidence type="ECO:0000256" key="1">
    <source>
        <dbReference type="ARBA" id="ARBA00023002"/>
    </source>
</evidence>
<evidence type="ECO:0000256" key="2">
    <source>
        <dbReference type="ARBA" id="ARBA00023027"/>
    </source>
</evidence>
<gene>
    <name evidence="4" type="ORF">EH243_06700</name>
</gene>
<name>A0A430KS34_9GAMM</name>